<evidence type="ECO:0000313" key="3">
    <source>
        <dbReference type="Proteomes" id="UP000233469"/>
    </source>
</evidence>
<dbReference type="VEuPathDB" id="FungiDB:RhiirA1_473894"/>
<accession>A0A2N1M783</accession>
<evidence type="ECO:0000313" key="2">
    <source>
        <dbReference type="EMBL" id="PKK57501.1"/>
    </source>
</evidence>
<feature type="region of interest" description="Disordered" evidence="1">
    <location>
        <begin position="68"/>
        <end position="96"/>
    </location>
</feature>
<reference evidence="2 3" key="1">
    <citation type="submission" date="2016-04" db="EMBL/GenBank/DDBJ databases">
        <title>Genome analyses suggest a sexual origin of heterokaryosis in a supposedly ancient asexual fungus.</title>
        <authorList>
            <person name="Ropars J."/>
            <person name="Sedzielewska K."/>
            <person name="Noel J."/>
            <person name="Charron P."/>
            <person name="Farinelli L."/>
            <person name="Marton T."/>
            <person name="Kruger M."/>
            <person name="Pelin A."/>
            <person name="Brachmann A."/>
            <person name="Corradi N."/>
        </authorList>
    </citation>
    <scope>NUCLEOTIDE SEQUENCE [LARGE SCALE GENOMIC DNA]</scope>
    <source>
        <strain evidence="2 3">C2</strain>
    </source>
</reference>
<proteinExistence type="predicted"/>
<sequence length="96" mass="10908">MDLDSKKDAKRLKQIMITDDEWDLIADLTEVLSTFADATEDLRGSKYVTNSMRTPMLMEIIKTITTDLANNQDSDKEEDDAFKNNDAEEGQDSTQN</sequence>
<feature type="non-terminal residue" evidence="2">
    <location>
        <position position="96"/>
    </location>
</feature>
<dbReference type="Proteomes" id="UP000233469">
    <property type="component" value="Unassembled WGS sequence"/>
</dbReference>
<reference evidence="2 3" key="2">
    <citation type="submission" date="2017-10" db="EMBL/GenBank/DDBJ databases">
        <title>Extensive intraspecific genome diversity in a model arbuscular mycorrhizal fungus.</title>
        <authorList>
            <person name="Chen E.C.H."/>
            <person name="Morin E."/>
            <person name="Baudet D."/>
            <person name="Noel J."/>
            <person name="Ndikumana S."/>
            <person name="Charron P."/>
            <person name="St-Onge C."/>
            <person name="Giorgi J."/>
            <person name="Grigoriev I.V."/>
            <person name="Roux C."/>
            <person name="Martin F.M."/>
            <person name="Corradi N."/>
        </authorList>
    </citation>
    <scope>NUCLEOTIDE SEQUENCE [LARGE SCALE GENOMIC DNA]</scope>
    <source>
        <strain evidence="2 3">C2</strain>
    </source>
</reference>
<evidence type="ECO:0000256" key="1">
    <source>
        <dbReference type="SAM" id="MobiDB-lite"/>
    </source>
</evidence>
<dbReference type="AlphaFoldDB" id="A0A2N1M783"/>
<gene>
    <name evidence="2" type="ORF">RhiirC2_797904</name>
</gene>
<dbReference type="EMBL" id="LLXL01004327">
    <property type="protein sequence ID" value="PKK57501.1"/>
    <property type="molecule type" value="Genomic_DNA"/>
</dbReference>
<feature type="compositionally biased region" description="Acidic residues" evidence="1">
    <location>
        <begin position="87"/>
        <end position="96"/>
    </location>
</feature>
<protein>
    <submittedName>
        <fullName evidence="2">Uncharacterized protein</fullName>
    </submittedName>
</protein>
<name>A0A2N1M783_9GLOM</name>
<comment type="caution">
    <text evidence="2">The sequence shown here is derived from an EMBL/GenBank/DDBJ whole genome shotgun (WGS) entry which is preliminary data.</text>
</comment>
<organism evidence="2 3">
    <name type="scientific">Rhizophagus irregularis</name>
    <dbReference type="NCBI Taxonomy" id="588596"/>
    <lineage>
        <taxon>Eukaryota</taxon>
        <taxon>Fungi</taxon>
        <taxon>Fungi incertae sedis</taxon>
        <taxon>Mucoromycota</taxon>
        <taxon>Glomeromycotina</taxon>
        <taxon>Glomeromycetes</taxon>
        <taxon>Glomerales</taxon>
        <taxon>Glomeraceae</taxon>
        <taxon>Rhizophagus</taxon>
    </lineage>
</organism>